<evidence type="ECO:0000256" key="10">
    <source>
        <dbReference type="ARBA" id="ARBA00023136"/>
    </source>
</evidence>
<feature type="transmembrane region" description="Helical" evidence="11">
    <location>
        <begin position="12"/>
        <end position="33"/>
    </location>
</feature>
<gene>
    <name evidence="11" type="primary">kdpC</name>
    <name evidence="13" type="ORF">ABFB10_08735</name>
</gene>
<dbReference type="AlphaFoldDB" id="A0AAW9SM93"/>
<name>A0AAW9SM93_9RHOB</name>
<evidence type="ECO:0000256" key="2">
    <source>
        <dbReference type="ARBA" id="ARBA00022475"/>
    </source>
</evidence>
<dbReference type="PANTHER" id="PTHR30042">
    <property type="entry name" value="POTASSIUM-TRANSPORTING ATPASE C CHAIN"/>
    <property type="match status" value="1"/>
</dbReference>
<comment type="subunit">
    <text evidence="11">The system is composed of three essential subunits: KdpA, KdpB and KdpC.</text>
</comment>
<dbReference type="Pfam" id="PF02669">
    <property type="entry name" value="KdpC"/>
    <property type="match status" value="1"/>
</dbReference>
<keyword evidence="3 11" id="KW-0633">Potassium transport</keyword>
<comment type="function">
    <text evidence="11">Part of the high-affinity ATP-driven potassium transport (or Kdp) system, which catalyzes the hydrolysis of ATP coupled with the electrogenic transport of potassium into the cytoplasm. This subunit acts as a catalytic chaperone that increases the ATP-binding affinity of the ATP-hydrolyzing subunit KdpB by the formation of a transient KdpB/KdpC/ATP ternary complex.</text>
</comment>
<dbReference type="HAMAP" id="MF_00276">
    <property type="entry name" value="KdpC"/>
    <property type="match status" value="1"/>
</dbReference>
<keyword evidence="14" id="KW-1185">Reference proteome</keyword>
<keyword evidence="6 11" id="KW-0067">ATP-binding</keyword>
<dbReference type="GO" id="GO:0005524">
    <property type="term" value="F:ATP binding"/>
    <property type="evidence" value="ECO:0007669"/>
    <property type="project" value="UniProtKB-UniRule"/>
</dbReference>
<evidence type="ECO:0000313" key="13">
    <source>
        <dbReference type="EMBL" id="MEN9061111.1"/>
    </source>
</evidence>
<dbReference type="GO" id="GO:0005886">
    <property type="term" value="C:plasma membrane"/>
    <property type="evidence" value="ECO:0007669"/>
    <property type="project" value="UniProtKB-SubCell"/>
</dbReference>
<comment type="similarity">
    <text evidence="11">Belongs to the KdpC family.</text>
</comment>
<dbReference type="EMBL" id="JBDNCH010000002">
    <property type="protein sequence ID" value="MEN9061111.1"/>
    <property type="molecule type" value="Genomic_DNA"/>
</dbReference>
<evidence type="ECO:0000313" key="14">
    <source>
        <dbReference type="Proteomes" id="UP001428774"/>
    </source>
</evidence>
<keyword evidence="2 11" id="KW-1003">Cell membrane</keyword>
<evidence type="ECO:0000256" key="11">
    <source>
        <dbReference type="HAMAP-Rule" id="MF_00276"/>
    </source>
</evidence>
<proteinExistence type="inferred from homology"/>
<keyword evidence="5 11" id="KW-0547">Nucleotide-binding</keyword>
<protein>
    <recommendedName>
        <fullName evidence="11">Potassium-transporting ATPase KdpC subunit</fullName>
    </recommendedName>
    <alternativeName>
        <fullName evidence="11">ATP phosphohydrolase [potassium-transporting] C chain</fullName>
    </alternativeName>
    <alternativeName>
        <fullName evidence="11">Potassium-binding and translocating subunit C</fullName>
    </alternativeName>
    <alternativeName>
        <fullName evidence="11">Potassium-translocating ATPase C chain</fullName>
    </alternativeName>
</protein>
<evidence type="ECO:0000256" key="4">
    <source>
        <dbReference type="ARBA" id="ARBA00022692"/>
    </source>
</evidence>
<evidence type="ECO:0000256" key="9">
    <source>
        <dbReference type="ARBA" id="ARBA00023065"/>
    </source>
</evidence>
<evidence type="ECO:0000256" key="6">
    <source>
        <dbReference type="ARBA" id="ARBA00022840"/>
    </source>
</evidence>
<evidence type="ECO:0000256" key="1">
    <source>
        <dbReference type="ARBA" id="ARBA00022448"/>
    </source>
</evidence>
<dbReference type="Proteomes" id="UP001428774">
    <property type="component" value="Unassembled WGS sequence"/>
</dbReference>
<dbReference type="PANTHER" id="PTHR30042:SF2">
    <property type="entry name" value="POTASSIUM-TRANSPORTING ATPASE KDPC SUBUNIT"/>
    <property type="match status" value="1"/>
</dbReference>
<dbReference type="GO" id="GO:0008556">
    <property type="term" value="F:P-type potassium transmembrane transporter activity"/>
    <property type="evidence" value="ECO:0007669"/>
    <property type="project" value="InterPro"/>
</dbReference>
<keyword evidence="4 11" id="KW-0812">Transmembrane</keyword>
<comment type="caution">
    <text evidence="13">The sequence shown here is derived from an EMBL/GenBank/DDBJ whole genome shotgun (WGS) entry which is preliminary data.</text>
</comment>
<dbReference type="InterPro" id="IPR003820">
    <property type="entry name" value="KdpC"/>
</dbReference>
<dbReference type="RefSeq" id="WP_347166213.1">
    <property type="nucleotide sequence ID" value="NZ_JBDNCH010000002.1"/>
</dbReference>
<keyword evidence="10 11" id="KW-0472">Membrane</keyword>
<reference evidence="13 14" key="1">
    <citation type="submission" date="2024-05" db="EMBL/GenBank/DDBJ databases">
        <title>Genome sequence of Ponticoccus litoralis KCCM 90028.</title>
        <authorList>
            <person name="Kim J.M."/>
            <person name="Lee J.K."/>
            <person name="Choi B.J."/>
            <person name="Bayburt H."/>
            <person name="Baek J.H."/>
            <person name="Jeon C.O."/>
        </authorList>
    </citation>
    <scope>NUCLEOTIDE SEQUENCE [LARGE SCALE GENOMIC DNA]</scope>
    <source>
        <strain evidence="13 14">KCCM 90028</strain>
    </source>
</reference>
<feature type="compositionally biased region" description="Low complexity" evidence="12">
    <location>
        <begin position="166"/>
        <end position="182"/>
    </location>
</feature>
<comment type="subcellular location">
    <subcellularLocation>
        <location evidence="11">Cell membrane</location>
        <topology evidence="11">Single-pass membrane protein</topology>
    </subcellularLocation>
</comment>
<evidence type="ECO:0000256" key="8">
    <source>
        <dbReference type="ARBA" id="ARBA00022989"/>
    </source>
</evidence>
<organism evidence="13 14">
    <name type="scientific">Ponticoccus litoralis</name>
    <dbReference type="NCBI Taxonomy" id="422297"/>
    <lineage>
        <taxon>Bacteria</taxon>
        <taxon>Pseudomonadati</taxon>
        <taxon>Pseudomonadota</taxon>
        <taxon>Alphaproteobacteria</taxon>
        <taxon>Rhodobacterales</taxon>
        <taxon>Roseobacteraceae</taxon>
        <taxon>Ponticoccus</taxon>
    </lineage>
</organism>
<accession>A0AAW9SM93</accession>
<keyword evidence="9 11" id="KW-0406">Ion transport</keyword>
<evidence type="ECO:0000256" key="5">
    <source>
        <dbReference type="ARBA" id="ARBA00022741"/>
    </source>
</evidence>
<feature type="region of interest" description="Disordered" evidence="12">
    <location>
        <begin position="145"/>
        <end position="189"/>
    </location>
</feature>
<evidence type="ECO:0000256" key="3">
    <source>
        <dbReference type="ARBA" id="ARBA00022538"/>
    </source>
</evidence>
<keyword evidence="1 11" id="KW-0813">Transport</keyword>
<keyword evidence="7 11" id="KW-0630">Potassium</keyword>
<sequence length="189" mass="19399">MSDFISGLRVAAATMAICVAGYTALILGFAQVVTPATANGSLVSNAEGEVVGSRLIAQAFTSPEYFWPRPSAVDYDAAGAGGSNLSPANPELTERAEALISAHGGATEERPIPADLVTASGAGLDPHISLEGALFQAERVATARGARSAPLPPSSGTWPTRPAPSSPKAASSTSWNSTSHSTRNWLPRR</sequence>
<evidence type="ECO:0000256" key="12">
    <source>
        <dbReference type="SAM" id="MobiDB-lite"/>
    </source>
</evidence>
<keyword evidence="8 11" id="KW-1133">Transmembrane helix</keyword>
<evidence type="ECO:0000256" key="7">
    <source>
        <dbReference type="ARBA" id="ARBA00022958"/>
    </source>
</evidence>